<keyword evidence="1" id="KW-0175">Coiled coil</keyword>
<dbReference type="Proteomes" id="UP000596660">
    <property type="component" value="Unplaced"/>
</dbReference>
<name>A0A803M9T1_CHEQI</name>
<keyword evidence="3" id="KW-1185">Reference proteome</keyword>
<dbReference type="Gramene" id="AUR62025657-RA">
    <property type="protein sequence ID" value="AUR62025657-RA:cds"/>
    <property type="gene ID" value="AUR62025657"/>
</dbReference>
<dbReference type="AlphaFoldDB" id="A0A803M9T1"/>
<proteinExistence type="predicted"/>
<dbReference type="PANTHER" id="PTHR35463">
    <property type="entry name" value="TRANSMEMBRANE PROTEIN"/>
    <property type="match status" value="1"/>
</dbReference>
<evidence type="ECO:0000313" key="3">
    <source>
        <dbReference type="Proteomes" id="UP000596660"/>
    </source>
</evidence>
<feature type="coiled-coil region" evidence="1">
    <location>
        <begin position="70"/>
        <end position="100"/>
    </location>
</feature>
<dbReference type="EnsemblPlants" id="AUR62025657-RA">
    <property type="protein sequence ID" value="AUR62025657-RA:cds"/>
    <property type="gene ID" value="AUR62025657"/>
</dbReference>
<evidence type="ECO:0000256" key="1">
    <source>
        <dbReference type="SAM" id="Coils"/>
    </source>
</evidence>
<organism evidence="2 3">
    <name type="scientific">Chenopodium quinoa</name>
    <name type="common">Quinoa</name>
    <dbReference type="NCBI Taxonomy" id="63459"/>
    <lineage>
        <taxon>Eukaryota</taxon>
        <taxon>Viridiplantae</taxon>
        <taxon>Streptophyta</taxon>
        <taxon>Embryophyta</taxon>
        <taxon>Tracheophyta</taxon>
        <taxon>Spermatophyta</taxon>
        <taxon>Magnoliopsida</taxon>
        <taxon>eudicotyledons</taxon>
        <taxon>Gunneridae</taxon>
        <taxon>Pentapetalae</taxon>
        <taxon>Caryophyllales</taxon>
        <taxon>Chenopodiaceae</taxon>
        <taxon>Chenopodioideae</taxon>
        <taxon>Atripliceae</taxon>
        <taxon>Chenopodium</taxon>
    </lineage>
</organism>
<reference evidence="2" key="1">
    <citation type="journal article" date="2017" name="Nature">
        <title>The genome of Chenopodium quinoa.</title>
        <authorList>
            <person name="Jarvis D.E."/>
            <person name="Ho Y.S."/>
            <person name="Lightfoot D.J."/>
            <person name="Schmoeckel S.M."/>
            <person name="Li B."/>
            <person name="Borm T.J.A."/>
            <person name="Ohyanagi H."/>
            <person name="Mineta K."/>
            <person name="Michell C.T."/>
            <person name="Saber N."/>
            <person name="Kharbatia N.M."/>
            <person name="Rupper R.R."/>
            <person name="Sharp A.R."/>
            <person name="Dally N."/>
            <person name="Boughton B.A."/>
            <person name="Woo Y.H."/>
            <person name="Gao G."/>
            <person name="Schijlen E.G.W.M."/>
            <person name="Guo X."/>
            <person name="Momin A.A."/>
            <person name="Negrao S."/>
            <person name="Al-Babili S."/>
            <person name="Gehring C."/>
            <person name="Roessner U."/>
            <person name="Jung C."/>
            <person name="Murphy K."/>
            <person name="Arold S.T."/>
            <person name="Gojobori T."/>
            <person name="van der Linden C.G."/>
            <person name="van Loo E.N."/>
            <person name="Jellen E.N."/>
            <person name="Maughan P.J."/>
            <person name="Tester M."/>
        </authorList>
    </citation>
    <scope>NUCLEOTIDE SEQUENCE [LARGE SCALE GENOMIC DNA]</scope>
    <source>
        <strain evidence="2">cv. PI 614886</strain>
    </source>
</reference>
<reference evidence="2" key="2">
    <citation type="submission" date="2021-03" db="UniProtKB">
        <authorList>
            <consortium name="EnsemblPlants"/>
        </authorList>
    </citation>
    <scope>IDENTIFICATION</scope>
</reference>
<dbReference type="PANTHER" id="PTHR35463:SF10">
    <property type="entry name" value="TRANSMEMBRANE PROTEIN"/>
    <property type="match status" value="1"/>
</dbReference>
<dbReference type="OMA" id="QHIERND"/>
<accession>A0A803M9T1</accession>
<sequence>MVLCFVFYYLTNSPLQKKLGQLHCFTSRGSHYWNKFNLPPIPEQFYLFWPSSQHIERNDDIGLPIVEANIADEREKNKVLEAAEESIEKTKMMMEDSAKTAAEMVGEAVHKTADIMKEAFSHHHHQDEL</sequence>
<evidence type="ECO:0000313" key="2">
    <source>
        <dbReference type="EnsemblPlants" id="AUR62025657-RA:cds"/>
    </source>
</evidence>
<protein>
    <submittedName>
        <fullName evidence="2">Uncharacterized protein</fullName>
    </submittedName>
</protein>